<proteinExistence type="predicted"/>
<sequence length="152" mass="18050">MNKIAKYREQLLCFLENEEEPDIIWDWVEKQPVLDQPDIFRELKTIFKEKNTQTDTNYSYEINDNFDGFIEEFEDSILDDKLAENLFITEIQRVLSDTTKVKEFLTFTRKALINSILTNDDNNESIWILVHQTIKAEKESGVYDPDNWSAIM</sequence>
<organism evidence="1">
    <name type="scientific">Flavobacterium sp. WC2429</name>
    <dbReference type="NCBI Taxonomy" id="3234140"/>
    <lineage>
        <taxon>Bacteria</taxon>
        <taxon>Pseudomonadati</taxon>
        <taxon>Bacteroidota</taxon>
        <taxon>Flavobacteriia</taxon>
        <taxon>Flavobacteriales</taxon>
        <taxon>Flavobacteriaceae</taxon>
        <taxon>Flavobacterium</taxon>
    </lineage>
</organism>
<dbReference type="EMBL" id="CP165627">
    <property type="protein sequence ID" value="XDV01008.1"/>
    <property type="molecule type" value="Genomic_DNA"/>
</dbReference>
<gene>
    <name evidence="1" type="ORF">AB3G32_11795</name>
</gene>
<dbReference type="RefSeq" id="WP_369764940.1">
    <property type="nucleotide sequence ID" value="NZ_CP165627.1"/>
</dbReference>
<accession>A0AB39WLF7</accession>
<protein>
    <submittedName>
        <fullName evidence="1">Uncharacterized protein</fullName>
    </submittedName>
</protein>
<evidence type="ECO:0000313" key="1">
    <source>
        <dbReference type="EMBL" id="XDV01008.1"/>
    </source>
</evidence>
<reference evidence="1" key="1">
    <citation type="submission" date="2024-07" db="EMBL/GenBank/DDBJ databases">
        <authorList>
            <person name="Biller S.J."/>
        </authorList>
    </citation>
    <scope>NUCLEOTIDE SEQUENCE</scope>
    <source>
        <strain evidence="1">WC2429</strain>
    </source>
</reference>
<dbReference type="AlphaFoldDB" id="A0AB39WLF7"/>
<name>A0AB39WLF7_9FLAO</name>